<organism evidence="3 4">
    <name type="scientific">Parasitella parasitica</name>
    <dbReference type="NCBI Taxonomy" id="35722"/>
    <lineage>
        <taxon>Eukaryota</taxon>
        <taxon>Fungi</taxon>
        <taxon>Fungi incertae sedis</taxon>
        <taxon>Mucoromycota</taxon>
        <taxon>Mucoromycotina</taxon>
        <taxon>Mucoromycetes</taxon>
        <taxon>Mucorales</taxon>
        <taxon>Mucorineae</taxon>
        <taxon>Mucoraceae</taxon>
        <taxon>Parasitella</taxon>
    </lineage>
</organism>
<dbReference type="GO" id="GO:0030010">
    <property type="term" value="P:establishment of cell polarity"/>
    <property type="evidence" value="ECO:0007669"/>
    <property type="project" value="TreeGrafter"/>
</dbReference>
<dbReference type="InterPro" id="IPR013941">
    <property type="entry name" value="ZDS1_C"/>
</dbReference>
<feature type="domain" description="Protein Zds1 C-terminal" evidence="2">
    <location>
        <begin position="501"/>
        <end position="553"/>
    </location>
</feature>
<evidence type="ECO:0000313" key="4">
    <source>
        <dbReference type="Proteomes" id="UP000054107"/>
    </source>
</evidence>
<dbReference type="PANTHER" id="PTHR28089">
    <property type="entry name" value="PROTEIN ZDS1-RELATED"/>
    <property type="match status" value="1"/>
</dbReference>
<accession>A0A0B7NHW6</accession>
<evidence type="ECO:0000259" key="2">
    <source>
        <dbReference type="SMART" id="SM01327"/>
    </source>
</evidence>
<dbReference type="Proteomes" id="UP000054107">
    <property type="component" value="Unassembled WGS sequence"/>
</dbReference>
<feature type="region of interest" description="Disordered" evidence="1">
    <location>
        <begin position="269"/>
        <end position="406"/>
    </location>
</feature>
<dbReference type="EMBL" id="LN731879">
    <property type="protein sequence ID" value="CEP15134.1"/>
    <property type="molecule type" value="Genomic_DNA"/>
</dbReference>
<feature type="compositionally biased region" description="Low complexity" evidence="1">
    <location>
        <begin position="613"/>
        <end position="634"/>
    </location>
</feature>
<feature type="region of interest" description="Disordered" evidence="1">
    <location>
        <begin position="75"/>
        <end position="112"/>
    </location>
</feature>
<evidence type="ECO:0000256" key="1">
    <source>
        <dbReference type="SAM" id="MobiDB-lite"/>
    </source>
</evidence>
<name>A0A0B7NHW6_9FUNG</name>
<dbReference type="GO" id="GO:0010971">
    <property type="term" value="P:positive regulation of G2/M transition of mitotic cell cycle"/>
    <property type="evidence" value="ECO:0007669"/>
    <property type="project" value="TreeGrafter"/>
</dbReference>
<feature type="compositionally biased region" description="Polar residues" evidence="1">
    <location>
        <begin position="95"/>
        <end position="104"/>
    </location>
</feature>
<reference evidence="3 4" key="1">
    <citation type="submission" date="2014-09" db="EMBL/GenBank/DDBJ databases">
        <authorList>
            <person name="Ellenberger Sabrina"/>
        </authorList>
    </citation>
    <scope>NUCLEOTIDE SEQUENCE [LARGE SCALE GENOMIC DNA]</scope>
    <source>
        <strain evidence="3 4">CBS 412.66</strain>
    </source>
</reference>
<dbReference type="GO" id="GO:0005737">
    <property type="term" value="C:cytoplasm"/>
    <property type="evidence" value="ECO:0007669"/>
    <property type="project" value="TreeGrafter"/>
</dbReference>
<proteinExistence type="predicted"/>
<feature type="region of interest" description="Disordered" evidence="1">
    <location>
        <begin position="609"/>
        <end position="638"/>
    </location>
</feature>
<feature type="region of interest" description="Disordered" evidence="1">
    <location>
        <begin position="662"/>
        <end position="681"/>
    </location>
</feature>
<keyword evidence="4" id="KW-1185">Reference proteome</keyword>
<feature type="compositionally biased region" description="Low complexity" evidence="1">
    <location>
        <begin position="469"/>
        <end position="487"/>
    </location>
</feature>
<evidence type="ECO:0000313" key="3">
    <source>
        <dbReference type="EMBL" id="CEP15134.1"/>
    </source>
</evidence>
<dbReference type="PANTHER" id="PTHR28089:SF1">
    <property type="entry name" value="PROTEIN ZDS1-RELATED"/>
    <property type="match status" value="1"/>
</dbReference>
<dbReference type="InterPro" id="IPR040206">
    <property type="entry name" value="Zds1/2"/>
</dbReference>
<feature type="region of interest" description="Disordered" evidence="1">
    <location>
        <begin position="26"/>
        <end position="52"/>
    </location>
</feature>
<feature type="region of interest" description="Disordered" evidence="1">
    <location>
        <begin position="469"/>
        <end position="502"/>
    </location>
</feature>
<feature type="compositionally biased region" description="Polar residues" evidence="1">
    <location>
        <begin position="75"/>
        <end position="86"/>
    </location>
</feature>
<feature type="compositionally biased region" description="Basic and acidic residues" evidence="1">
    <location>
        <begin position="307"/>
        <end position="331"/>
    </location>
</feature>
<sequence>MNGDFSEESSGYDLYAALLLSNMLEAEQDMSENREEEPSPTLQKNEQEDAIHDVIWVPADKHPEIAPDEFTNFIQTHGANTPTRRASSLRRRKSFLSQSLSQDDGYNDDDEEEERVELNRTLSEKKRIFLQKVLTENQQLKDLTLNTQVFDRNSTANDDSRIIAPRADRSLLRRSAFSARGRSRKVIGSLDDRQQAMRRRSASQRKASLKDDIASVHSISTKRSWDRLEGVSLFDQPVNMSEWIDLGSASLESDNSQRGILSRVHDAESQLLSHSNTSDDNQHLQQQDTKEQDVVNGDLPPPLASSPEKEVDKSPVEEGYHVDTTGNEKDLQAPAEPSSSIAATPKMKRPSMIRSGTETNKIPTTTPTAKSERRTSWLSGLFNDKKTSKNSGKKDPVSAAMISNSTSSPISGLASLFSRSLSMKSNTNAPQSGKIKSKNKISNTNTTSTITSTTTTTITTNINTHILDTTKPTTLPSNTTSNNTLLNNKKKRSSRLEIPPPSERTFFNSNRLPLHVERAIYRLSHLKLADPRRPLQQQVLISNLMFWYLSIQQNDFQHAAEQRVETESPPVLDTQQKKVGKMSRLILSAKKRRNEVAQFVQAYPLSGTHHDISTSSSSASSMTTSSSSTTSLTSNGTMTRPFLKQSNVQFSLPQIPTHQHAINVNKEEEEEDDLPLSHYKN</sequence>
<dbReference type="STRING" id="35722.A0A0B7NHW6"/>
<feature type="compositionally biased region" description="Polar residues" evidence="1">
    <location>
        <begin position="270"/>
        <end position="287"/>
    </location>
</feature>
<dbReference type="OrthoDB" id="5589766at2759"/>
<dbReference type="SMART" id="SM01327">
    <property type="entry name" value="Zds_C"/>
    <property type="match status" value="1"/>
</dbReference>
<dbReference type="Pfam" id="PF08632">
    <property type="entry name" value="Zds_C"/>
    <property type="match status" value="1"/>
</dbReference>
<feature type="compositionally biased region" description="Basic and acidic residues" evidence="1">
    <location>
        <begin position="383"/>
        <end position="396"/>
    </location>
</feature>
<gene>
    <name evidence="3" type="primary">PARPA_09335.1 scaffold 36060</name>
</gene>
<protein>
    <recommendedName>
        <fullName evidence="2">Protein Zds1 C-terminal domain-containing protein</fullName>
    </recommendedName>
</protein>
<dbReference type="AlphaFoldDB" id="A0A0B7NHW6"/>